<organism evidence="2">
    <name type="scientific">Streptomyces sp. NBC_00008</name>
    <dbReference type="NCBI Taxonomy" id="2903610"/>
    <lineage>
        <taxon>Bacteria</taxon>
        <taxon>Bacillati</taxon>
        <taxon>Actinomycetota</taxon>
        <taxon>Actinomycetes</taxon>
        <taxon>Kitasatosporales</taxon>
        <taxon>Streptomycetaceae</taxon>
        <taxon>Streptomyces</taxon>
    </lineage>
</organism>
<sequence length="148" mass="15429">MTSDAGTGPRTARTDRTGPGWSASMRDAVSDSWSVRAAAGRRLAADAEVPEVAVVLGRLLLDAHNTFVTQETAEALLLRGDVPGLRLVLAALATAEAQTGDQIQSAILNVCEQSQEDIEHLAELAATLVSDPDAGVREEARGLLGPMG</sequence>
<reference evidence="2" key="1">
    <citation type="submission" date="2022-10" db="EMBL/GenBank/DDBJ databases">
        <title>The complete genomes of actinobacterial strains from the NBC collection.</title>
        <authorList>
            <person name="Joergensen T.S."/>
            <person name="Alvarez Arevalo M."/>
            <person name="Sterndorff E.B."/>
            <person name="Faurdal D."/>
            <person name="Vuksanovic O."/>
            <person name="Mourched A.-S."/>
            <person name="Charusanti P."/>
            <person name="Shaw S."/>
            <person name="Blin K."/>
            <person name="Weber T."/>
        </authorList>
    </citation>
    <scope>NUCLEOTIDE SEQUENCE</scope>
    <source>
        <strain evidence="2">NBC_00008</strain>
    </source>
</reference>
<dbReference type="EMBL" id="CP108313">
    <property type="protein sequence ID" value="WTW69697.1"/>
    <property type="molecule type" value="Genomic_DNA"/>
</dbReference>
<evidence type="ECO:0000313" key="2">
    <source>
        <dbReference type="EMBL" id="WTW69697.1"/>
    </source>
</evidence>
<dbReference type="AlphaFoldDB" id="A0AAU2VT43"/>
<gene>
    <name evidence="2" type="ORF">OG398_16150</name>
</gene>
<accession>A0AAU2VT43</accession>
<evidence type="ECO:0000256" key="1">
    <source>
        <dbReference type="SAM" id="MobiDB-lite"/>
    </source>
</evidence>
<feature type="region of interest" description="Disordered" evidence="1">
    <location>
        <begin position="1"/>
        <end position="25"/>
    </location>
</feature>
<protein>
    <recommendedName>
        <fullName evidence="3">HEAT repeat domain-containing protein</fullName>
    </recommendedName>
</protein>
<dbReference type="SUPFAM" id="SSF48371">
    <property type="entry name" value="ARM repeat"/>
    <property type="match status" value="1"/>
</dbReference>
<dbReference type="InterPro" id="IPR016024">
    <property type="entry name" value="ARM-type_fold"/>
</dbReference>
<proteinExistence type="predicted"/>
<evidence type="ECO:0008006" key="3">
    <source>
        <dbReference type="Google" id="ProtNLM"/>
    </source>
</evidence>
<name>A0AAU2VT43_9ACTN</name>